<gene>
    <name evidence="2" type="ORF">SVIO_007680</name>
</gene>
<dbReference type="EMBL" id="BJHW01000001">
    <property type="protein sequence ID" value="GDY50145.1"/>
    <property type="molecule type" value="Genomic_DNA"/>
</dbReference>
<dbReference type="AlphaFoldDB" id="A0A4D4KML5"/>
<organism evidence="2 3">
    <name type="scientific">Streptomyces violaceusniger</name>
    <dbReference type="NCBI Taxonomy" id="68280"/>
    <lineage>
        <taxon>Bacteria</taxon>
        <taxon>Bacillati</taxon>
        <taxon>Actinomycetota</taxon>
        <taxon>Actinomycetes</taxon>
        <taxon>Kitasatosporales</taxon>
        <taxon>Streptomycetaceae</taxon>
        <taxon>Streptomyces</taxon>
        <taxon>Streptomyces violaceusniger group</taxon>
    </lineage>
</organism>
<dbReference type="Proteomes" id="UP000301309">
    <property type="component" value="Unassembled WGS sequence"/>
</dbReference>
<evidence type="ECO:0000256" key="1">
    <source>
        <dbReference type="SAM" id="MobiDB-lite"/>
    </source>
</evidence>
<feature type="region of interest" description="Disordered" evidence="1">
    <location>
        <begin position="1"/>
        <end position="37"/>
    </location>
</feature>
<proteinExistence type="predicted"/>
<keyword evidence="3" id="KW-1185">Reference proteome</keyword>
<feature type="region of interest" description="Disordered" evidence="1">
    <location>
        <begin position="66"/>
        <end position="99"/>
    </location>
</feature>
<evidence type="ECO:0000313" key="2">
    <source>
        <dbReference type="EMBL" id="GDY50145.1"/>
    </source>
</evidence>
<protein>
    <submittedName>
        <fullName evidence="2">Uncharacterized protein</fullName>
    </submittedName>
</protein>
<accession>A0A4D4KML5</accession>
<reference evidence="2 3" key="1">
    <citation type="journal article" date="2020" name="Int. J. Syst. Evol. Microbiol.">
        <title>Reclassification of Streptomyces castelarensis and Streptomyces sporoclivatus as later heterotypic synonyms of Streptomyces antimycoticus.</title>
        <authorList>
            <person name="Komaki H."/>
            <person name="Tamura T."/>
        </authorList>
    </citation>
    <scope>NUCLEOTIDE SEQUENCE [LARGE SCALE GENOMIC DNA]</scope>
    <source>
        <strain evidence="2 3">NBRC 13459</strain>
    </source>
</reference>
<name>A0A4D4KML5_STRVO</name>
<feature type="compositionally biased region" description="Basic and acidic residues" evidence="1">
    <location>
        <begin position="77"/>
        <end position="91"/>
    </location>
</feature>
<evidence type="ECO:0000313" key="3">
    <source>
        <dbReference type="Proteomes" id="UP000301309"/>
    </source>
</evidence>
<sequence>MRTAAGEGLEERQNRTMRSLSRRVFPETETVPDDASASIEVTRAQRRRQAVVTEAAALRRARAECAARAGAGRGRRDRQGGEGNLERRREWLTCAAPRA</sequence>
<comment type="caution">
    <text evidence="2">The sequence shown here is derived from an EMBL/GenBank/DDBJ whole genome shotgun (WGS) entry which is preliminary data.</text>
</comment>